<comment type="function">
    <text evidence="9">Essential for recycling GMP and indirectly, cGMP.</text>
</comment>
<dbReference type="PROSITE" id="PS50052">
    <property type="entry name" value="GUANYLATE_KINASE_2"/>
    <property type="match status" value="1"/>
</dbReference>
<dbReference type="InterPro" id="IPR008145">
    <property type="entry name" value="GK/Ca_channel_bsu"/>
</dbReference>
<evidence type="ECO:0000256" key="6">
    <source>
        <dbReference type="ARBA" id="ARBA00022777"/>
    </source>
</evidence>
<proteinExistence type="inferred from homology"/>
<dbReference type="CDD" id="cd00071">
    <property type="entry name" value="GMPK"/>
    <property type="match status" value="1"/>
</dbReference>
<dbReference type="InterPro" id="IPR027417">
    <property type="entry name" value="P-loop_NTPase"/>
</dbReference>
<protein>
    <recommendedName>
        <fullName evidence="3 9">Guanylate kinase</fullName>
        <ecNumber evidence="2 9">2.7.4.8</ecNumber>
    </recommendedName>
    <alternativeName>
        <fullName evidence="8 9">GMP kinase</fullName>
    </alternativeName>
</protein>
<evidence type="ECO:0000256" key="8">
    <source>
        <dbReference type="ARBA" id="ARBA00030128"/>
    </source>
</evidence>
<comment type="similarity">
    <text evidence="1 9">Belongs to the guanylate kinase family.</text>
</comment>
<dbReference type="Pfam" id="PF00625">
    <property type="entry name" value="Guanylate_kin"/>
    <property type="match status" value="1"/>
</dbReference>
<dbReference type="HAMAP" id="MF_00328">
    <property type="entry name" value="Guanylate_kinase"/>
    <property type="match status" value="1"/>
</dbReference>
<keyword evidence="6 9" id="KW-0418">Kinase</keyword>
<dbReference type="RefSeq" id="WP_058484062.1">
    <property type="nucleotide sequence ID" value="NZ_CAAAII010000010.1"/>
</dbReference>
<dbReference type="InterPro" id="IPR008144">
    <property type="entry name" value="Guanylate_kin-like_dom"/>
</dbReference>
<dbReference type="AlphaFoldDB" id="A0A0W0YXB2"/>
<dbReference type="FunFam" id="3.30.63.10:FF:000002">
    <property type="entry name" value="Guanylate kinase 1"/>
    <property type="match status" value="1"/>
</dbReference>
<dbReference type="PATRIC" id="fig|452.5.peg.2359"/>
<comment type="caution">
    <text evidence="11">The sequence shown here is derived from an EMBL/GenBank/DDBJ whole genome shotgun (WGS) entry which is preliminary data.</text>
</comment>
<keyword evidence="12" id="KW-1185">Reference proteome</keyword>
<dbReference type="SMART" id="SM00072">
    <property type="entry name" value="GuKc"/>
    <property type="match status" value="1"/>
</dbReference>
<comment type="subcellular location">
    <subcellularLocation>
        <location evidence="9">Cytoplasm</location>
    </subcellularLocation>
</comment>
<evidence type="ECO:0000313" key="11">
    <source>
        <dbReference type="EMBL" id="KTD61513.1"/>
    </source>
</evidence>
<dbReference type="STRING" id="452.Lspi_2143"/>
<evidence type="ECO:0000256" key="7">
    <source>
        <dbReference type="ARBA" id="ARBA00022840"/>
    </source>
</evidence>
<dbReference type="PANTHER" id="PTHR23117">
    <property type="entry name" value="GUANYLATE KINASE-RELATED"/>
    <property type="match status" value="1"/>
</dbReference>
<dbReference type="InterPro" id="IPR017665">
    <property type="entry name" value="Guanylate_kinase"/>
</dbReference>
<keyword evidence="4 9" id="KW-0808">Transferase</keyword>
<dbReference type="Gene3D" id="3.30.63.10">
    <property type="entry name" value="Guanylate Kinase phosphate binding domain"/>
    <property type="match status" value="1"/>
</dbReference>
<dbReference type="NCBIfam" id="TIGR03263">
    <property type="entry name" value="guanyl_kin"/>
    <property type="match status" value="1"/>
</dbReference>
<evidence type="ECO:0000256" key="4">
    <source>
        <dbReference type="ARBA" id="ARBA00022679"/>
    </source>
</evidence>
<keyword evidence="5 9" id="KW-0547">Nucleotide-binding</keyword>
<reference evidence="11 12" key="1">
    <citation type="submission" date="2015-11" db="EMBL/GenBank/DDBJ databases">
        <title>Genomic analysis of 38 Legionella species identifies large and diverse effector repertoires.</title>
        <authorList>
            <person name="Burstein D."/>
            <person name="Amaro F."/>
            <person name="Zusman T."/>
            <person name="Lifshitz Z."/>
            <person name="Cohen O."/>
            <person name="Gilbert J.A."/>
            <person name="Pupko T."/>
            <person name="Shuman H.A."/>
            <person name="Segal G."/>
        </authorList>
    </citation>
    <scope>NUCLEOTIDE SEQUENCE [LARGE SCALE GENOMIC DNA]</scope>
    <source>
        <strain evidence="11 12">Mt.St.Helens-9</strain>
    </source>
</reference>
<keyword evidence="9" id="KW-0963">Cytoplasm</keyword>
<feature type="domain" description="Guanylate kinase-like" evidence="10">
    <location>
        <begin position="7"/>
        <end position="185"/>
    </location>
</feature>
<evidence type="ECO:0000256" key="9">
    <source>
        <dbReference type="HAMAP-Rule" id="MF_00328"/>
    </source>
</evidence>
<dbReference type="SUPFAM" id="SSF52540">
    <property type="entry name" value="P-loop containing nucleoside triphosphate hydrolases"/>
    <property type="match status" value="1"/>
</dbReference>
<evidence type="ECO:0000313" key="12">
    <source>
        <dbReference type="Proteomes" id="UP000054877"/>
    </source>
</evidence>
<dbReference type="GO" id="GO:0005524">
    <property type="term" value="F:ATP binding"/>
    <property type="evidence" value="ECO:0007669"/>
    <property type="project" value="UniProtKB-UniRule"/>
</dbReference>
<dbReference type="Proteomes" id="UP000054877">
    <property type="component" value="Unassembled WGS sequence"/>
</dbReference>
<evidence type="ECO:0000256" key="2">
    <source>
        <dbReference type="ARBA" id="ARBA00012961"/>
    </source>
</evidence>
<dbReference type="PANTHER" id="PTHR23117:SF13">
    <property type="entry name" value="GUANYLATE KINASE"/>
    <property type="match status" value="1"/>
</dbReference>
<evidence type="ECO:0000256" key="5">
    <source>
        <dbReference type="ARBA" id="ARBA00022741"/>
    </source>
</evidence>
<dbReference type="EC" id="2.7.4.8" evidence="2 9"/>
<accession>A0A0W0YXB2</accession>
<feature type="binding site" evidence="9">
    <location>
        <begin position="14"/>
        <end position="21"/>
    </location>
    <ligand>
        <name>ATP</name>
        <dbReference type="ChEBI" id="CHEBI:30616"/>
    </ligand>
</feature>
<dbReference type="InterPro" id="IPR020590">
    <property type="entry name" value="Guanylate_kinase_CS"/>
</dbReference>
<dbReference type="GO" id="GO:0005829">
    <property type="term" value="C:cytosol"/>
    <property type="evidence" value="ECO:0007669"/>
    <property type="project" value="TreeGrafter"/>
</dbReference>
<keyword evidence="7 9" id="KW-0067">ATP-binding</keyword>
<gene>
    <name evidence="9 11" type="primary">gmk</name>
    <name evidence="11" type="ORF">Lspi_2143</name>
</gene>
<dbReference type="OrthoDB" id="9808150at2"/>
<evidence type="ECO:0000256" key="1">
    <source>
        <dbReference type="ARBA" id="ARBA00005790"/>
    </source>
</evidence>
<dbReference type="PROSITE" id="PS00856">
    <property type="entry name" value="GUANYLATE_KINASE_1"/>
    <property type="match status" value="1"/>
</dbReference>
<comment type="catalytic activity">
    <reaction evidence="9">
        <text>GMP + ATP = GDP + ADP</text>
        <dbReference type="Rhea" id="RHEA:20780"/>
        <dbReference type="ChEBI" id="CHEBI:30616"/>
        <dbReference type="ChEBI" id="CHEBI:58115"/>
        <dbReference type="ChEBI" id="CHEBI:58189"/>
        <dbReference type="ChEBI" id="CHEBI:456216"/>
        <dbReference type="EC" id="2.7.4.8"/>
    </reaction>
</comment>
<dbReference type="GO" id="GO:0004385">
    <property type="term" value="F:GMP kinase activity"/>
    <property type="evidence" value="ECO:0007669"/>
    <property type="project" value="UniProtKB-UniRule"/>
</dbReference>
<sequence length="209" mass="23751">MTDSSQGNLFIVAAPSGGGKTSLVKKLIQSLDDIAVSISHTTRPQRPGEQDGVDYFFVSRDQFLDMINENDFLEHAVVFNHYYGTSVAQINRLLDEGKDVVLDIDWQGAQQIRHIYPRSVSIFVVPPSLTVLKKRLEERRQDDHKVIAARMQRAQDELSHFSEFDYLIINDEFNQAAMDLQAIVRANRLTLKRQSEKAGKLLSFLLSSQ</sequence>
<name>A0A0W0YXB2_LEGSP</name>
<dbReference type="EMBL" id="LNYX01000031">
    <property type="protein sequence ID" value="KTD61513.1"/>
    <property type="molecule type" value="Genomic_DNA"/>
</dbReference>
<evidence type="ECO:0000259" key="10">
    <source>
        <dbReference type="PROSITE" id="PS50052"/>
    </source>
</evidence>
<evidence type="ECO:0000256" key="3">
    <source>
        <dbReference type="ARBA" id="ARBA00016296"/>
    </source>
</evidence>
<dbReference type="Gene3D" id="3.40.50.300">
    <property type="entry name" value="P-loop containing nucleotide triphosphate hydrolases"/>
    <property type="match status" value="1"/>
</dbReference>
<organism evidence="11 12">
    <name type="scientific">Legionella spiritensis</name>
    <dbReference type="NCBI Taxonomy" id="452"/>
    <lineage>
        <taxon>Bacteria</taxon>
        <taxon>Pseudomonadati</taxon>
        <taxon>Pseudomonadota</taxon>
        <taxon>Gammaproteobacteria</taxon>
        <taxon>Legionellales</taxon>
        <taxon>Legionellaceae</taxon>
        <taxon>Legionella</taxon>
    </lineage>
</organism>